<gene>
    <name evidence="1" type="ORF">SAMN04488238_11815</name>
</gene>
<organism evidence="1 2">
    <name type="scientific">Roseicitreum antarcticum</name>
    <dbReference type="NCBI Taxonomy" id="564137"/>
    <lineage>
        <taxon>Bacteria</taxon>
        <taxon>Pseudomonadati</taxon>
        <taxon>Pseudomonadota</taxon>
        <taxon>Alphaproteobacteria</taxon>
        <taxon>Rhodobacterales</taxon>
        <taxon>Paracoccaceae</taxon>
        <taxon>Roseicitreum</taxon>
    </lineage>
</organism>
<dbReference type="RefSeq" id="WP_092892180.1">
    <property type="nucleotide sequence ID" value="NZ_CP061502.1"/>
</dbReference>
<sequence length="146" mass="14754">MALKQSNMAQLRETTPSGYVSGARMVGIATYTVAQAFTAASDKLELAVLPADARLVSAELIGVGVGAITATMGLMSGEVGASDNARTVGNQLLAAVSINDTAAKATTLACLNIAPSNVHRSIGVTLSGNVAAGSAKKITLVLEYVF</sequence>
<name>A0A1H3E598_9RHOB</name>
<keyword evidence="2" id="KW-1185">Reference proteome</keyword>
<protein>
    <submittedName>
        <fullName evidence="1">Uncharacterized protein</fullName>
    </submittedName>
</protein>
<dbReference type="Proteomes" id="UP000198539">
    <property type="component" value="Unassembled WGS sequence"/>
</dbReference>
<dbReference type="EMBL" id="FNOM01000018">
    <property type="protein sequence ID" value="SDX73866.1"/>
    <property type="molecule type" value="Genomic_DNA"/>
</dbReference>
<evidence type="ECO:0000313" key="1">
    <source>
        <dbReference type="EMBL" id="SDX73866.1"/>
    </source>
</evidence>
<dbReference type="STRING" id="564137.SAMN04488238_11815"/>
<proteinExistence type="predicted"/>
<accession>A0A1H3E598</accession>
<dbReference type="AlphaFoldDB" id="A0A1H3E598"/>
<evidence type="ECO:0000313" key="2">
    <source>
        <dbReference type="Proteomes" id="UP000198539"/>
    </source>
</evidence>
<reference evidence="1 2" key="1">
    <citation type="submission" date="2016-10" db="EMBL/GenBank/DDBJ databases">
        <authorList>
            <person name="de Groot N.N."/>
        </authorList>
    </citation>
    <scope>NUCLEOTIDE SEQUENCE [LARGE SCALE GENOMIC DNA]</scope>
    <source>
        <strain evidence="1 2">CGMCC 1.8894</strain>
    </source>
</reference>
<dbReference type="OrthoDB" id="7774526at2"/>